<evidence type="ECO:0000256" key="4">
    <source>
        <dbReference type="ARBA" id="ARBA00013204"/>
    </source>
</evidence>
<organism evidence="10 11">
    <name type="scientific">Paraburkholderia caribensis MBA4</name>
    <dbReference type="NCBI Taxonomy" id="1323664"/>
    <lineage>
        <taxon>Bacteria</taxon>
        <taxon>Pseudomonadati</taxon>
        <taxon>Pseudomonadota</taxon>
        <taxon>Betaproteobacteria</taxon>
        <taxon>Burkholderiales</taxon>
        <taxon>Burkholderiaceae</taxon>
        <taxon>Paraburkholderia</taxon>
    </lineage>
</organism>
<evidence type="ECO:0000256" key="1">
    <source>
        <dbReference type="ARBA" id="ARBA00001784"/>
    </source>
</evidence>
<evidence type="ECO:0000256" key="6">
    <source>
        <dbReference type="ARBA" id="ARBA00022793"/>
    </source>
</evidence>
<reference evidence="10 11" key="1">
    <citation type="journal article" date="2014" name="Genome Announc.">
        <title>Draft Genome Sequence of the Haloacid-Degrading Burkholderia caribensis Strain MBA4.</title>
        <authorList>
            <person name="Pan Y."/>
            <person name="Kong K.F."/>
            <person name="Tsang J.S."/>
        </authorList>
    </citation>
    <scope>NUCLEOTIDE SEQUENCE [LARGE SCALE GENOMIC DNA]</scope>
    <source>
        <strain evidence="10 11">MBA4</strain>
        <plasmid evidence="11">Plasmid</plasmid>
    </source>
</reference>
<dbReference type="KEGG" id="bcai:K788_0001351"/>
<dbReference type="UniPathway" id="UPA00626">
    <property type="reaction ID" value="UER00678"/>
</dbReference>
<dbReference type="RefSeq" id="WP_035994440.1">
    <property type="nucleotide sequence ID" value="NZ_CP012748.1"/>
</dbReference>
<dbReference type="GeneID" id="69973791"/>
<dbReference type="EC" id="4.1.1.5" evidence="4 9"/>
<keyword evidence="6 9" id="KW-0210">Decarboxylase</keyword>
<dbReference type="EMBL" id="CP012748">
    <property type="protein sequence ID" value="ALL70307.1"/>
    <property type="molecule type" value="Genomic_DNA"/>
</dbReference>
<comment type="pathway">
    <text evidence="2 9">Polyol metabolism; (R,R)-butane-2,3-diol biosynthesis; (R,R)-butane-2,3-diol from pyruvate: step 2/3.</text>
</comment>
<dbReference type="PANTHER" id="PTHR35524">
    <property type="entry name" value="ALPHA-ACETOLACTATE DECARBOXYLASE"/>
    <property type="match status" value="1"/>
</dbReference>
<keyword evidence="8 9" id="KW-0456">Lyase</keyword>
<keyword evidence="7 9" id="KW-0005">Acetoin biosynthesis</keyword>
<dbReference type="Pfam" id="PF03306">
    <property type="entry name" value="AAL_decarboxy"/>
    <property type="match status" value="1"/>
</dbReference>
<gene>
    <name evidence="10" type="ORF">K788_0001351</name>
</gene>
<geneLocation type="plasmid" evidence="11"/>
<dbReference type="GO" id="GO:0045151">
    <property type="term" value="P:acetoin biosynthetic process"/>
    <property type="evidence" value="ECO:0007669"/>
    <property type="project" value="UniProtKB-UniRule"/>
</dbReference>
<dbReference type="NCBIfam" id="TIGR01252">
    <property type="entry name" value="acetolac_decarb"/>
    <property type="match status" value="1"/>
</dbReference>
<dbReference type="PIRSF" id="PIRSF001332">
    <property type="entry name" value="Acetolac_decarb"/>
    <property type="match status" value="1"/>
</dbReference>
<evidence type="ECO:0000256" key="3">
    <source>
        <dbReference type="ARBA" id="ARBA00007106"/>
    </source>
</evidence>
<dbReference type="CDD" id="cd17299">
    <property type="entry name" value="acetolactate_decarboxylase"/>
    <property type="match status" value="1"/>
</dbReference>
<dbReference type="PANTHER" id="PTHR35524:SF1">
    <property type="entry name" value="ALPHA-ACETOLACTATE DECARBOXYLASE"/>
    <property type="match status" value="1"/>
</dbReference>
<name>A0A0P0RMT8_9BURK</name>
<evidence type="ECO:0000256" key="2">
    <source>
        <dbReference type="ARBA" id="ARBA00005170"/>
    </source>
</evidence>
<evidence type="ECO:0000256" key="8">
    <source>
        <dbReference type="ARBA" id="ARBA00023239"/>
    </source>
</evidence>
<dbReference type="SUPFAM" id="SSF117856">
    <property type="entry name" value="AF0104/ALDC/Ptd012-like"/>
    <property type="match status" value="1"/>
</dbReference>
<dbReference type="AlphaFoldDB" id="A0A0P0RMT8"/>
<evidence type="ECO:0000256" key="5">
    <source>
        <dbReference type="ARBA" id="ARBA00020164"/>
    </source>
</evidence>
<evidence type="ECO:0000256" key="7">
    <source>
        <dbReference type="ARBA" id="ARBA00023061"/>
    </source>
</evidence>
<evidence type="ECO:0000313" key="11">
    <source>
        <dbReference type="Proteomes" id="UP000019146"/>
    </source>
</evidence>
<sequence length="260" mass="29046">MEDAATCSCVRDIAKSFSRLVSKGQEESELYQTSLMSALIDGVYDGDKTIGQLLQHGDFGLGTFDELDGELIAFDSEVHQLREDGSARLARTDQKTPFAVVTNFRPTMFGKFGSPLDKSEVHGILDELIGSPNLFCAFRIDGHFERVETRTVPRQTMPYQPMLQAIERQPVFTFEKSSGTLIGFRCPDYVQGINVAGFHVHYITDDRQGGGHVLDYRLTEATVEVARISRLRIDLPRTEHFQRATLHSEDLGRAIEAAEG</sequence>
<accession>A0A0P0RMT8</accession>
<evidence type="ECO:0000256" key="9">
    <source>
        <dbReference type="PIRNR" id="PIRNR001332"/>
    </source>
</evidence>
<keyword evidence="10" id="KW-0614">Plasmid</keyword>
<comment type="similarity">
    <text evidence="3 9">Belongs to the alpha-acetolactate decarboxylase family.</text>
</comment>
<dbReference type="Proteomes" id="UP000019146">
    <property type="component" value="Plasmid unnamed"/>
</dbReference>
<evidence type="ECO:0000313" key="10">
    <source>
        <dbReference type="EMBL" id="ALL70307.1"/>
    </source>
</evidence>
<comment type="catalytic activity">
    <reaction evidence="1 9">
        <text>(2S)-2-acetolactate + H(+) = (R)-acetoin + CO2</text>
        <dbReference type="Rhea" id="RHEA:21580"/>
        <dbReference type="ChEBI" id="CHEBI:15378"/>
        <dbReference type="ChEBI" id="CHEBI:15686"/>
        <dbReference type="ChEBI" id="CHEBI:16526"/>
        <dbReference type="ChEBI" id="CHEBI:58476"/>
        <dbReference type="EC" id="4.1.1.5"/>
    </reaction>
</comment>
<dbReference type="GO" id="GO:0047605">
    <property type="term" value="F:acetolactate decarboxylase activity"/>
    <property type="evidence" value="ECO:0007669"/>
    <property type="project" value="UniProtKB-UniRule"/>
</dbReference>
<dbReference type="Gene3D" id="3.30.1330.80">
    <property type="entry name" value="Hypothetical protein, similar to alpha- acetolactate decarboxylase, domain 2"/>
    <property type="match status" value="2"/>
</dbReference>
<proteinExistence type="inferred from homology"/>
<dbReference type="InterPro" id="IPR005128">
    <property type="entry name" value="Acetolactate_a_deCO2ase"/>
</dbReference>
<protein>
    <recommendedName>
        <fullName evidence="5 9">Alpha-acetolactate decarboxylase</fullName>
        <ecNumber evidence="4 9">4.1.1.5</ecNumber>
    </recommendedName>
</protein>